<dbReference type="RefSeq" id="WP_204699094.1">
    <property type="nucleotide sequence ID" value="NZ_JAFBEC010000011.1"/>
</dbReference>
<evidence type="ECO:0000313" key="3">
    <source>
        <dbReference type="Proteomes" id="UP000741863"/>
    </source>
</evidence>
<accession>A0ABS2PHB2</accession>
<organism evidence="2 3">
    <name type="scientific">Geomicrobium sediminis</name>
    <dbReference type="NCBI Taxonomy" id="1347788"/>
    <lineage>
        <taxon>Bacteria</taxon>
        <taxon>Bacillati</taxon>
        <taxon>Bacillota</taxon>
        <taxon>Bacilli</taxon>
        <taxon>Bacillales</taxon>
        <taxon>Geomicrobium</taxon>
    </lineage>
</organism>
<protein>
    <submittedName>
        <fullName evidence="2">Thioester reductase-like protein</fullName>
    </submittedName>
</protein>
<dbReference type="EMBL" id="JAFBEC010000011">
    <property type="protein sequence ID" value="MBM7634341.1"/>
    <property type="molecule type" value="Genomic_DNA"/>
</dbReference>
<dbReference type="CDD" id="cd05263">
    <property type="entry name" value="MupV_like_SDR_e"/>
    <property type="match status" value="1"/>
</dbReference>
<feature type="domain" description="Thioester reductase (TE)" evidence="1">
    <location>
        <begin position="7"/>
        <end position="239"/>
    </location>
</feature>
<gene>
    <name evidence="2" type="ORF">JOD17_003443</name>
</gene>
<proteinExistence type="predicted"/>
<dbReference type="Gene3D" id="3.40.50.720">
    <property type="entry name" value="NAD(P)-binding Rossmann-like Domain"/>
    <property type="match status" value="1"/>
</dbReference>
<name>A0ABS2PHB2_9BACL</name>
<dbReference type="InterPro" id="IPR013120">
    <property type="entry name" value="FAR_NAD-bd"/>
</dbReference>
<dbReference type="InterPro" id="IPR036291">
    <property type="entry name" value="NAD(P)-bd_dom_sf"/>
</dbReference>
<dbReference type="PANTHER" id="PTHR11011:SF45">
    <property type="entry name" value="FATTY ACYL-COA REDUCTASE CG8306-RELATED"/>
    <property type="match status" value="1"/>
</dbReference>
<comment type="caution">
    <text evidence="2">The sequence shown here is derived from an EMBL/GenBank/DDBJ whole genome shotgun (WGS) entry which is preliminary data.</text>
</comment>
<dbReference type="InterPro" id="IPR026055">
    <property type="entry name" value="FAR"/>
</dbReference>
<dbReference type="SUPFAM" id="SSF51735">
    <property type="entry name" value="NAD(P)-binding Rossmann-fold domains"/>
    <property type="match status" value="1"/>
</dbReference>
<evidence type="ECO:0000259" key="1">
    <source>
        <dbReference type="Pfam" id="PF07993"/>
    </source>
</evidence>
<evidence type="ECO:0000313" key="2">
    <source>
        <dbReference type="EMBL" id="MBM7634341.1"/>
    </source>
</evidence>
<dbReference type="Pfam" id="PF07993">
    <property type="entry name" value="NAD_binding_4"/>
    <property type="match status" value="1"/>
</dbReference>
<dbReference type="Proteomes" id="UP000741863">
    <property type="component" value="Unassembled WGS sequence"/>
</dbReference>
<keyword evidence="3" id="KW-1185">Reference proteome</keyword>
<reference evidence="2 3" key="1">
    <citation type="submission" date="2021-01" db="EMBL/GenBank/DDBJ databases">
        <title>Genomic Encyclopedia of Type Strains, Phase IV (KMG-IV): sequencing the most valuable type-strain genomes for metagenomic binning, comparative biology and taxonomic classification.</title>
        <authorList>
            <person name="Goeker M."/>
        </authorList>
    </citation>
    <scope>NUCLEOTIDE SEQUENCE [LARGE SCALE GENOMIC DNA]</scope>
    <source>
        <strain evidence="2 3">DSM 25540</strain>
    </source>
</reference>
<dbReference type="PANTHER" id="PTHR11011">
    <property type="entry name" value="MALE STERILITY PROTEIN 2-RELATED"/>
    <property type="match status" value="1"/>
</dbReference>
<sequence length="359" mass="41050">MENTYFITGYSGFLSGQLLDEIVATNNVHKLYLLVHPTMLQKAKQQFAIDGLFNNQWEFIPGDITEEGLGLSKELRHNLQRSVTHVFHLAAIYDLSVKEKVAHQVNVVGTRNVNRFVEGVHSLKRYTYFSTAFVSGDREGAIFETELIRDQQFKNHYERSKYEAEVLALETKQNVPTTIIRPGIVRGHSKTGVTTKFDGVYFYLNMLERFRQLRLRSVPLIVKGSVNGNFVPVDYVVQAAVYLSHHEKGIGKTYHLTDPHPYTMEEVYTMLSEAYLHKTPKKTLLSRFAGRSLNAVLERYFRVSSEALSYHEIDATCDSSQAVRDLSGSGITCPDFKETLAPMASYYKDHRQDQLKYIT</sequence>